<dbReference type="Pfam" id="PF00249">
    <property type="entry name" value="Myb_DNA-binding"/>
    <property type="match status" value="2"/>
</dbReference>
<dbReference type="PROSITE" id="PS50090">
    <property type="entry name" value="MYB_LIKE"/>
    <property type="match status" value="2"/>
</dbReference>
<dbReference type="GO" id="GO:0000981">
    <property type="term" value="F:DNA-binding transcription factor activity, RNA polymerase II-specific"/>
    <property type="evidence" value="ECO:0007669"/>
    <property type="project" value="TreeGrafter"/>
</dbReference>
<dbReference type="EMBL" id="MPUH01000462">
    <property type="protein sequence ID" value="OMJ79618.1"/>
    <property type="molecule type" value="Genomic_DNA"/>
</dbReference>
<dbReference type="OrthoDB" id="306004at2759"/>
<organism evidence="4 5">
    <name type="scientific">Stentor coeruleus</name>
    <dbReference type="NCBI Taxonomy" id="5963"/>
    <lineage>
        <taxon>Eukaryota</taxon>
        <taxon>Sar</taxon>
        <taxon>Alveolata</taxon>
        <taxon>Ciliophora</taxon>
        <taxon>Postciliodesmatophora</taxon>
        <taxon>Heterotrichea</taxon>
        <taxon>Heterotrichida</taxon>
        <taxon>Stentoridae</taxon>
        <taxon>Stentor</taxon>
    </lineage>
</organism>
<dbReference type="AlphaFoldDB" id="A0A1R2BS40"/>
<protein>
    <recommendedName>
        <fullName evidence="6">Myb-like DNA-binding domain containing protein</fullName>
    </recommendedName>
</protein>
<proteinExistence type="predicted"/>
<evidence type="ECO:0000313" key="5">
    <source>
        <dbReference type="Proteomes" id="UP000187209"/>
    </source>
</evidence>
<feature type="domain" description="HTH myb-type" evidence="3">
    <location>
        <begin position="59"/>
        <end position="115"/>
    </location>
</feature>
<dbReference type="PANTHER" id="PTHR45614:SF25">
    <property type="entry name" value="MYB PROTEIN"/>
    <property type="match status" value="1"/>
</dbReference>
<dbReference type="InterPro" id="IPR009057">
    <property type="entry name" value="Homeodomain-like_sf"/>
</dbReference>
<evidence type="ECO:0000313" key="4">
    <source>
        <dbReference type="EMBL" id="OMJ79618.1"/>
    </source>
</evidence>
<evidence type="ECO:0000259" key="2">
    <source>
        <dbReference type="PROSITE" id="PS50090"/>
    </source>
</evidence>
<dbReference type="InterPro" id="IPR001005">
    <property type="entry name" value="SANT/Myb"/>
</dbReference>
<dbReference type="GO" id="GO:0000978">
    <property type="term" value="F:RNA polymerase II cis-regulatory region sequence-specific DNA binding"/>
    <property type="evidence" value="ECO:0007669"/>
    <property type="project" value="TreeGrafter"/>
</dbReference>
<evidence type="ECO:0008006" key="6">
    <source>
        <dbReference type="Google" id="ProtNLM"/>
    </source>
</evidence>
<feature type="domain" description="HTH myb-type" evidence="3">
    <location>
        <begin position="125"/>
        <end position="171"/>
    </location>
</feature>
<dbReference type="SUPFAM" id="SSF46689">
    <property type="entry name" value="Homeodomain-like"/>
    <property type="match status" value="1"/>
</dbReference>
<dbReference type="PROSITE" id="PS51294">
    <property type="entry name" value="HTH_MYB"/>
    <property type="match status" value="2"/>
</dbReference>
<dbReference type="InterPro" id="IPR050560">
    <property type="entry name" value="MYB_TF"/>
</dbReference>
<sequence length="203" mass="23906">MNHNFISAMLQEYTLKNLAMLQMQEYLHHFQSFQAPVQPEKVPPALVLTPRKGGARDLTWREEEDTILLAYVKNHGPKNWSKIAKKLNIEIYTGCDYRRGKHCRERWFNHLDPNLKSKSYTESDWTLEEDELLQDLHRKHGNAWSKIAKCITGRTENSVRNRWNSLNKKQVKNPINKQEKSENNNTEPAEVNQGFVEDTFKLE</sequence>
<dbReference type="GO" id="GO:0005634">
    <property type="term" value="C:nucleus"/>
    <property type="evidence" value="ECO:0007669"/>
    <property type="project" value="TreeGrafter"/>
</dbReference>
<dbReference type="Gene3D" id="1.10.10.60">
    <property type="entry name" value="Homeodomain-like"/>
    <property type="match status" value="2"/>
</dbReference>
<dbReference type="PANTHER" id="PTHR45614">
    <property type="entry name" value="MYB PROTEIN-RELATED"/>
    <property type="match status" value="1"/>
</dbReference>
<accession>A0A1R2BS40</accession>
<comment type="caution">
    <text evidence="4">The sequence shown here is derived from an EMBL/GenBank/DDBJ whole genome shotgun (WGS) entry which is preliminary data.</text>
</comment>
<evidence type="ECO:0000256" key="1">
    <source>
        <dbReference type="SAM" id="MobiDB-lite"/>
    </source>
</evidence>
<dbReference type="CDD" id="cd00167">
    <property type="entry name" value="SANT"/>
    <property type="match status" value="2"/>
</dbReference>
<dbReference type="SMART" id="SM00717">
    <property type="entry name" value="SANT"/>
    <property type="match status" value="2"/>
</dbReference>
<feature type="region of interest" description="Disordered" evidence="1">
    <location>
        <begin position="167"/>
        <end position="194"/>
    </location>
</feature>
<gene>
    <name evidence="4" type="ORF">SteCoe_20348</name>
</gene>
<feature type="domain" description="Myb-like" evidence="2">
    <location>
        <begin position="117"/>
        <end position="167"/>
    </location>
</feature>
<reference evidence="4 5" key="1">
    <citation type="submission" date="2016-11" db="EMBL/GenBank/DDBJ databases">
        <title>The macronuclear genome of Stentor coeruleus: a giant cell with tiny introns.</title>
        <authorList>
            <person name="Slabodnick M."/>
            <person name="Ruby J.G."/>
            <person name="Reiff S.B."/>
            <person name="Swart E.C."/>
            <person name="Gosai S."/>
            <person name="Prabakaran S."/>
            <person name="Witkowska E."/>
            <person name="Larue G.E."/>
            <person name="Fisher S."/>
            <person name="Freeman R.M."/>
            <person name="Gunawardena J."/>
            <person name="Chu W."/>
            <person name="Stover N.A."/>
            <person name="Gregory B.D."/>
            <person name="Nowacki M."/>
            <person name="Derisi J."/>
            <person name="Roy S.W."/>
            <person name="Marshall W.F."/>
            <person name="Sood P."/>
        </authorList>
    </citation>
    <scope>NUCLEOTIDE SEQUENCE [LARGE SCALE GENOMIC DNA]</scope>
    <source>
        <strain evidence="4">WM001</strain>
    </source>
</reference>
<name>A0A1R2BS40_9CILI</name>
<dbReference type="InterPro" id="IPR017930">
    <property type="entry name" value="Myb_dom"/>
</dbReference>
<evidence type="ECO:0000259" key="3">
    <source>
        <dbReference type="PROSITE" id="PS51294"/>
    </source>
</evidence>
<dbReference type="Proteomes" id="UP000187209">
    <property type="component" value="Unassembled WGS sequence"/>
</dbReference>
<feature type="domain" description="Myb-like" evidence="2">
    <location>
        <begin position="52"/>
        <end position="111"/>
    </location>
</feature>
<feature type="compositionally biased region" description="Polar residues" evidence="1">
    <location>
        <begin position="167"/>
        <end position="176"/>
    </location>
</feature>
<keyword evidence="5" id="KW-1185">Reference proteome</keyword>